<gene>
    <name evidence="2" type="ORF">UFOPK3268_00399</name>
    <name evidence="3" type="ORF">UFOPK3752_00668</name>
    <name evidence="4" type="ORF">UFOPK4150_00567</name>
</gene>
<reference evidence="3" key="1">
    <citation type="submission" date="2020-05" db="EMBL/GenBank/DDBJ databases">
        <authorList>
            <person name="Chiriac C."/>
            <person name="Salcher M."/>
            <person name="Ghai R."/>
            <person name="Kavagutti S V."/>
        </authorList>
    </citation>
    <scope>NUCLEOTIDE SEQUENCE</scope>
</reference>
<accession>A0A6J7IVP4</accession>
<evidence type="ECO:0000313" key="2">
    <source>
        <dbReference type="EMBL" id="CAB4847311.1"/>
    </source>
</evidence>
<evidence type="ECO:0000313" key="4">
    <source>
        <dbReference type="EMBL" id="CAB5026306.1"/>
    </source>
</evidence>
<dbReference type="AlphaFoldDB" id="A0A6J7IVP4"/>
<dbReference type="PROSITE" id="PS51160">
    <property type="entry name" value="ACYLPHOSPHATASE_3"/>
    <property type="match status" value="1"/>
</dbReference>
<dbReference type="EMBL" id="CAFBIZ010000032">
    <property type="protein sequence ID" value="CAB4847311.1"/>
    <property type="molecule type" value="Genomic_DNA"/>
</dbReference>
<dbReference type="Pfam" id="PF00708">
    <property type="entry name" value="Acylphosphatase"/>
    <property type="match status" value="1"/>
</dbReference>
<dbReference type="Gene3D" id="3.30.70.100">
    <property type="match status" value="1"/>
</dbReference>
<dbReference type="SUPFAM" id="SSF54975">
    <property type="entry name" value="Acylphosphatase/BLUF domain-like"/>
    <property type="match status" value="1"/>
</dbReference>
<dbReference type="EMBL" id="CAFBND010000019">
    <property type="protein sequence ID" value="CAB4934866.1"/>
    <property type="molecule type" value="Genomic_DNA"/>
</dbReference>
<dbReference type="PROSITE" id="PS00151">
    <property type="entry name" value="ACYLPHOSPHATASE_2"/>
    <property type="match status" value="1"/>
</dbReference>
<dbReference type="PROSITE" id="PS00150">
    <property type="entry name" value="ACYLPHOSPHATASE_1"/>
    <property type="match status" value="1"/>
</dbReference>
<organism evidence="3">
    <name type="scientific">freshwater metagenome</name>
    <dbReference type="NCBI Taxonomy" id="449393"/>
    <lineage>
        <taxon>unclassified sequences</taxon>
        <taxon>metagenomes</taxon>
        <taxon>ecological metagenomes</taxon>
    </lineage>
</organism>
<dbReference type="NCBIfam" id="NF010997">
    <property type="entry name" value="PRK14422.1"/>
    <property type="match status" value="1"/>
</dbReference>
<protein>
    <submittedName>
        <fullName evidence="3">Unannotated protein</fullName>
    </submittedName>
</protein>
<sequence>MSDRSPTVVPHEPAGSERGSDSIRLTAWVRGRVQGVGFRWWVRAHALELGLAGWAANLSDGRVEVVAEGLRERCEDLLLSLRAGATPGHVALVVERWSDARGLTGFDER</sequence>
<dbReference type="InterPro" id="IPR001792">
    <property type="entry name" value="Acylphosphatase-like_dom"/>
</dbReference>
<dbReference type="PANTHER" id="PTHR47268:SF4">
    <property type="entry name" value="ACYLPHOSPHATASE"/>
    <property type="match status" value="1"/>
</dbReference>
<dbReference type="GO" id="GO:0003998">
    <property type="term" value="F:acylphosphatase activity"/>
    <property type="evidence" value="ECO:0007669"/>
    <property type="project" value="InterPro"/>
</dbReference>
<evidence type="ECO:0000259" key="1">
    <source>
        <dbReference type="PROSITE" id="PS51160"/>
    </source>
</evidence>
<dbReference type="InterPro" id="IPR017968">
    <property type="entry name" value="Acylphosphatase_CS"/>
</dbReference>
<dbReference type="EMBL" id="CAFBPU010000009">
    <property type="protein sequence ID" value="CAB5026306.1"/>
    <property type="molecule type" value="Genomic_DNA"/>
</dbReference>
<dbReference type="InterPro" id="IPR036046">
    <property type="entry name" value="Acylphosphatase-like_dom_sf"/>
</dbReference>
<evidence type="ECO:0000313" key="3">
    <source>
        <dbReference type="EMBL" id="CAB4934866.1"/>
    </source>
</evidence>
<name>A0A6J7IVP4_9ZZZZ</name>
<feature type="domain" description="Acylphosphatase-like" evidence="1">
    <location>
        <begin position="24"/>
        <end position="109"/>
    </location>
</feature>
<dbReference type="InterPro" id="IPR020456">
    <property type="entry name" value="Acylphosphatase"/>
</dbReference>
<proteinExistence type="predicted"/>
<dbReference type="PANTHER" id="PTHR47268">
    <property type="entry name" value="ACYLPHOSPHATASE"/>
    <property type="match status" value="1"/>
</dbReference>